<evidence type="ECO:0000313" key="2">
    <source>
        <dbReference type="EMBL" id="SCA81982.1"/>
    </source>
</evidence>
<feature type="compositionally biased region" description="Polar residues" evidence="1">
    <location>
        <begin position="279"/>
        <end position="297"/>
    </location>
</feature>
<dbReference type="VEuPathDB" id="PlasmoDB:PVW1_120089700"/>
<dbReference type="EMBL" id="FLYI01000244">
    <property type="protein sequence ID" value="SCA81982.1"/>
    <property type="molecule type" value="Genomic_DNA"/>
</dbReference>
<feature type="compositionally biased region" description="Basic and acidic residues" evidence="1">
    <location>
        <begin position="268"/>
        <end position="278"/>
    </location>
</feature>
<name>A0A1G4E5D1_PLAVI</name>
<evidence type="ECO:0000313" key="3">
    <source>
        <dbReference type="Proteomes" id="UP000305196"/>
    </source>
</evidence>
<dbReference type="Proteomes" id="UP000305196">
    <property type="component" value="Unassembled WGS sequence"/>
</dbReference>
<sequence>MTQICFPSNNKYLDYKCHFKLNNYFSGIKILKDEENNVINYLKRKIIQKTYSQNEKDIFNKLYHYLKGDGVFPWQDPTECCKYINYWLNTTVQNLVPGLYNTESFKIFQNIVDFYNEDKNKNNKRCISDIKYIESDELIKMGNLYTMYKNHEELVAESKGYYYDPCKILIKMHLNYNDALTSSANNDNNLFSRLENFKKYIDVIPQKEKKDCPPYIYFKDPGSIKKTKNTESEHHSRIHDTTNITPELQRPEKETTHPEQKATLPEQEATHPEPDSRTPETYSPSPPVLQSMTSELQASRSRRAFSSSGRNALEETNSELSQTTYDGKLRGKTLKPGSFHSGGTMYTDTLENSIYSENDVLGKLERKTSDDGFLGKVQGAFSTMVEGVDPGPVLGVSGGMGALFLLFKYTPVGSFFGGRKGRFRQIPRSFNGPFQGEFPNFQDYDGGYIGYGPTSISSLAE</sequence>
<dbReference type="AlphaFoldDB" id="A0A1G4E5D1"/>
<evidence type="ECO:0000256" key="1">
    <source>
        <dbReference type="SAM" id="MobiDB-lite"/>
    </source>
</evidence>
<reference evidence="2 3" key="1">
    <citation type="submission" date="2016-07" db="EMBL/GenBank/DDBJ databases">
        <authorList>
            <consortium name="Pathogen Informatics"/>
        </authorList>
    </citation>
    <scope>NUCLEOTIDE SEQUENCE [LARGE SCALE GENOMIC DNA]</scope>
</reference>
<evidence type="ECO:0008006" key="4">
    <source>
        <dbReference type="Google" id="ProtNLM"/>
    </source>
</evidence>
<gene>
    <name evidence="2" type="ORF">PVC01_000078200</name>
</gene>
<dbReference type="VEuPathDB" id="PlasmoDB:PVPAM_010008800"/>
<dbReference type="VEuPathDB" id="PlasmoDB:PVX_057190"/>
<dbReference type="VEuPathDB" id="PlasmoDB:PVP01_0005650"/>
<feature type="compositionally biased region" description="Polar residues" evidence="1">
    <location>
        <begin position="314"/>
        <end position="325"/>
    </location>
</feature>
<accession>A0A1G4E5D1</accession>
<feature type="compositionally biased region" description="Basic and acidic residues" evidence="1">
    <location>
        <begin position="228"/>
        <end position="240"/>
    </location>
</feature>
<proteinExistence type="predicted"/>
<feature type="region of interest" description="Disordered" evidence="1">
    <location>
        <begin position="223"/>
        <end position="332"/>
    </location>
</feature>
<protein>
    <recommendedName>
        <fullName evidence="4">VIR protein</fullName>
    </recommendedName>
</protein>
<feature type="compositionally biased region" description="Basic and acidic residues" evidence="1">
    <location>
        <begin position="249"/>
        <end position="260"/>
    </location>
</feature>
<organism evidence="2 3">
    <name type="scientific">Plasmodium vivax</name>
    <name type="common">malaria parasite P. vivax</name>
    <dbReference type="NCBI Taxonomy" id="5855"/>
    <lineage>
        <taxon>Eukaryota</taxon>
        <taxon>Sar</taxon>
        <taxon>Alveolata</taxon>
        <taxon>Apicomplexa</taxon>
        <taxon>Aconoidasida</taxon>
        <taxon>Haemosporida</taxon>
        <taxon>Plasmodiidae</taxon>
        <taxon>Plasmodium</taxon>
        <taxon>Plasmodium (Plasmodium)</taxon>
    </lineage>
</organism>